<gene>
    <name evidence="9" type="ORF">AB0E65_01080</name>
</gene>
<dbReference type="Pfam" id="PF00005">
    <property type="entry name" value="ABC_tran"/>
    <property type="match status" value="1"/>
</dbReference>
<keyword evidence="5" id="KW-1278">Translocase</keyword>
<evidence type="ECO:0000256" key="1">
    <source>
        <dbReference type="ARBA" id="ARBA00022448"/>
    </source>
</evidence>
<feature type="domain" description="ABC transporter" evidence="8">
    <location>
        <begin position="13"/>
        <end position="229"/>
    </location>
</feature>
<evidence type="ECO:0000256" key="4">
    <source>
        <dbReference type="ARBA" id="ARBA00022840"/>
    </source>
</evidence>
<protein>
    <submittedName>
        <fullName evidence="9">ABC transporter ATP-binding protein</fullName>
    </submittedName>
</protein>
<dbReference type="PROSITE" id="PS50893">
    <property type="entry name" value="ABC_TRANSPORTER_2"/>
    <property type="match status" value="1"/>
</dbReference>
<dbReference type="Gene3D" id="3.40.50.300">
    <property type="entry name" value="P-loop containing nucleotide triphosphate hydrolases"/>
    <property type="match status" value="1"/>
</dbReference>
<keyword evidence="3" id="KW-0547">Nucleotide-binding</keyword>
<dbReference type="SMART" id="SM00382">
    <property type="entry name" value="AAA"/>
    <property type="match status" value="1"/>
</dbReference>
<dbReference type="InterPro" id="IPR027417">
    <property type="entry name" value="P-loop_NTPase"/>
</dbReference>
<dbReference type="PROSITE" id="PS00211">
    <property type="entry name" value="ABC_TRANSPORTER_1"/>
    <property type="match status" value="1"/>
</dbReference>
<evidence type="ECO:0000256" key="5">
    <source>
        <dbReference type="ARBA" id="ARBA00022967"/>
    </source>
</evidence>
<feature type="compositionally biased region" description="Basic and acidic residues" evidence="7">
    <location>
        <begin position="256"/>
        <end position="277"/>
    </location>
</feature>
<dbReference type="EMBL" id="JBEZUR010000001">
    <property type="protein sequence ID" value="MEU3552824.1"/>
    <property type="molecule type" value="Genomic_DNA"/>
</dbReference>
<organism evidence="9 10">
    <name type="scientific">Streptomyces fragilis</name>
    <dbReference type="NCBI Taxonomy" id="67301"/>
    <lineage>
        <taxon>Bacteria</taxon>
        <taxon>Bacillati</taxon>
        <taxon>Actinomycetota</taxon>
        <taxon>Actinomycetes</taxon>
        <taxon>Kitasatosporales</taxon>
        <taxon>Streptomycetaceae</taxon>
        <taxon>Streptomyces</taxon>
    </lineage>
</organism>
<dbReference type="SUPFAM" id="SSF52540">
    <property type="entry name" value="P-loop containing nucleoside triphosphate hydrolases"/>
    <property type="match status" value="1"/>
</dbReference>
<evidence type="ECO:0000259" key="8">
    <source>
        <dbReference type="PROSITE" id="PS50893"/>
    </source>
</evidence>
<keyword evidence="6" id="KW-0472">Membrane</keyword>
<sequence length="277" mass="30035">MASHPGRLSPAVVRIEDLVRSFDGRRVLDGLRLTIHDGEFVALLGRSGSGKSTLLRALARLDHDVRGDGLLTAPDNVSVVFQDARLLPWKRLLENVVLGLDTPDAQERGRAALAEVGLAGRERAWPVELSGGEQQRVSLARSLVREPRLLLADEPFGALDALTRIRMHALLRTLCARHRPAVLLVTHDVDEAIALADRVVVLEEGRIAADLTVDLPGAHRTGGPDHARLRARLLAHLGVDLTGHEPDGGSGDETADGPRGEYEPAHERVRDTEEIPA</sequence>
<keyword evidence="10" id="KW-1185">Reference proteome</keyword>
<comment type="caution">
    <text evidence="9">The sequence shown here is derived from an EMBL/GenBank/DDBJ whole genome shotgun (WGS) entry which is preliminary data.</text>
</comment>
<evidence type="ECO:0000256" key="7">
    <source>
        <dbReference type="SAM" id="MobiDB-lite"/>
    </source>
</evidence>
<keyword evidence="1" id="KW-0813">Transport</keyword>
<keyword evidence="4 9" id="KW-0067">ATP-binding</keyword>
<reference evidence="9 10" key="1">
    <citation type="submission" date="2024-06" db="EMBL/GenBank/DDBJ databases">
        <title>The Natural Products Discovery Center: Release of the First 8490 Sequenced Strains for Exploring Actinobacteria Biosynthetic Diversity.</title>
        <authorList>
            <person name="Kalkreuter E."/>
            <person name="Kautsar S.A."/>
            <person name="Yang D."/>
            <person name="Bader C.D."/>
            <person name="Teijaro C.N."/>
            <person name="Fluegel L."/>
            <person name="Davis C.M."/>
            <person name="Simpson J.R."/>
            <person name="Lauterbach L."/>
            <person name="Steele A.D."/>
            <person name="Gui C."/>
            <person name="Meng S."/>
            <person name="Li G."/>
            <person name="Viehrig K."/>
            <person name="Ye F."/>
            <person name="Su P."/>
            <person name="Kiefer A.F."/>
            <person name="Nichols A."/>
            <person name="Cepeda A.J."/>
            <person name="Yan W."/>
            <person name="Fan B."/>
            <person name="Jiang Y."/>
            <person name="Adhikari A."/>
            <person name="Zheng C.-J."/>
            <person name="Schuster L."/>
            <person name="Cowan T.M."/>
            <person name="Smanski M.J."/>
            <person name="Chevrette M.G."/>
            <person name="De Carvalho L.P.S."/>
            <person name="Shen B."/>
        </authorList>
    </citation>
    <scope>NUCLEOTIDE SEQUENCE [LARGE SCALE GENOMIC DNA]</scope>
    <source>
        <strain evidence="9 10">NPDC038104</strain>
    </source>
</reference>
<dbReference type="InterPro" id="IPR017871">
    <property type="entry name" value="ABC_transporter-like_CS"/>
</dbReference>
<evidence type="ECO:0000313" key="9">
    <source>
        <dbReference type="EMBL" id="MEU3552824.1"/>
    </source>
</evidence>
<keyword evidence="2" id="KW-1003">Cell membrane</keyword>
<dbReference type="InterPro" id="IPR003593">
    <property type="entry name" value="AAA+_ATPase"/>
</dbReference>
<dbReference type="Proteomes" id="UP001550850">
    <property type="component" value="Unassembled WGS sequence"/>
</dbReference>
<name>A0ABV2YAT1_9ACTN</name>
<dbReference type="RefSeq" id="WP_108953688.1">
    <property type="nucleotide sequence ID" value="NZ_BEVZ01000003.1"/>
</dbReference>
<accession>A0ABV2YAT1</accession>
<evidence type="ECO:0000256" key="2">
    <source>
        <dbReference type="ARBA" id="ARBA00022475"/>
    </source>
</evidence>
<dbReference type="PANTHER" id="PTHR42788">
    <property type="entry name" value="TAURINE IMPORT ATP-BINDING PROTEIN-RELATED"/>
    <property type="match status" value="1"/>
</dbReference>
<evidence type="ECO:0000313" key="10">
    <source>
        <dbReference type="Proteomes" id="UP001550850"/>
    </source>
</evidence>
<proteinExistence type="predicted"/>
<dbReference type="PANTHER" id="PTHR42788:SF17">
    <property type="entry name" value="ALIPHATIC SULFONATES IMPORT ATP-BINDING PROTEIN SSUB"/>
    <property type="match status" value="1"/>
</dbReference>
<dbReference type="InterPro" id="IPR050166">
    <property type="entry name" value="ABC_transporter_ATP-bind"/>
</dbReference>
<dbReference type="GO" id="GO:0005524">
    <property type="term" value="F:ATP binding"/>
    <property type="evidence" value="ECO:0007669"/>
    <property type="project" value="UniProtKB-KW"/>
</dbReference>
<evidence type="ECO:0000256" key="3">
    <source>
        <dbReference type="ARBA" id="ARBA00022741"/>
    </source>
</evidence>
<evidence type="ECO:0000256" key="6">
    <source>
        <dbReference type="ARBA" id="ARBA00023136"/>
    </source>
</evidence>
<dbReference type="InterPro" id="IPR003439">
    <property type="entry name" value="ABC_transporter-like_ATP-bd"/>
</dbReference>
<feature type="region of interest" description="Disordered" evidence="7">
    <location>
        <begin position="240"/>
        <end position="277"/>
    </location>
</feature>